<reference evidence="1 2" key="1">
    <citation type="journal article" date="2019" name="Nat. Ecol. Evol.">
        <title>Megaphylogeny resolves global patterns of mushroom evolution.</title>
        <authorList>
            <person name="Varga T."/>
            <person name="Krizsan K."/>
            <person name="Foldi C."/>
            <person name="Dima B."/>
            <person name="Sanchez-Garcia M."/>
            <person name="Sanchez-Ramirez S."/>
            <person name="Szollosi G.J."/>
            <person name="Szarkandi J.G."/>
            <person name="Papp V."/>
            <person name="Albert L."/>
            <person name="Andreopoulos W."/>
            <person name="Angelini C."/>
            <person name="Antonin V."/>
            <person name="Barry K.W."/>
            <person name="Bougher N.L."/>
            <person name="Buchanan P."/>
            <person name="Buyck B."/>
            <person name="Bense V."/>
            <person name="Catcheside P."/>
            <person name="Chovatia M."/>
            <person name="Cooper J."/>
            <person name="Damon W."/>
            <person name="Desjardin D."/>
            <person name="Finy P."/>
            <person name="Geml J."/>
            <person name="Haridas S."/>
            <person name="Hughes K."/>
            <person name="Justo A."/>
            <person name="Karasinski D."/>
            <person name="Kautmanova I."/>
            <person name="Kiss B."/>
            <person name="Kocsube S."/>
            <person name="Kotiranta H."/>
            <person name="LaButti K.M."/>
            <person name="Lechner B.E."/>
            <person name="Liimatainen K."/>
            <person name="Lipzen A."/>
            <person name="Lukacs Z."/>
            <person name="Mihaltcheva S."/>
            <person name="Morgado L.N."/>
            <person name="Niskanen T."/>
            <person name="Noordeloos M.E."/>
            <person name="Ohm R.A."/>
            <person name="Ortiz-Santana B."/>
            <person name="Ovrebo C."/>
            <person name="Racz N."/>
            <person name="Riley R."/>
            <person name="Savchenko A."/>
            <person name="Shiryaev A."/>
            <person name="Soop K."/>
            <person name="Spirin V."/>
            <person name="Szebenyi C."/>
            <person name="Tomsovsky M."/>
            <person name="Tulloss R.E."/>
            <person name="Uehling J."/>
            <person name="Grigoriev I.V."/>
            <person name="Vagvolgyi C."/>
            <person name="Papp T."/>
            <person name="Martin F.M."/>
            <person name="Miettinen O."/>
            <person name="Hibbett D.S."/>
            <person name="Nagy L.G."/>
        </authorList>
    </citation>
    <scope>NUCLEOTIDE SEQUENCE [LARGE SCALE GENOMIC DNA]</scope>
    <source>
        <strain evidence="1 2">NL-1719</strain>
    </source>
</reference>
<protein>
    <submittedName>
        <fullName evidence="1">Uncharacterized protein</fullName>
    </submittedName>
</protein>
<gene>
    <name evidence="1" type="ORF">BDN72DRAFT_830693</name>
</gene>
<name>A0ACD3BHX8_9AGAR</name>
<organism evidence="1 2">
    <name type="scientific">Pluteus cervinus</name>
    <dbReference type="NCBI Taxonomy" id="181527"/>
    <lineage>
        <taxon>Eukaryota</taxon>
        <taxon>Fungi</taxon>
        <taxon>Dikarya</taxon>
        <taxon>Basidiomycota</taxon>
        <taxon>Agaricomycotina</taxon>
        <taxon>Agaricomycetes</taxon>
        <taxon>Agaricomycetidae</taxon>
        <taxon>Agaricales</taxon>
        <taxon>Pluteineae</taxon>
        <taxon>Pluteaceae</taxon>
        <taxon>Pluteus</taxon>
    </lineage>
</organism>
<dbReference type="Proteomes" id="UP000308600">
    <property type="component" value="Unassembled WGS sequence"/>
</dbReference>
<evidence type="ECO:0000313" key="1">
    <source>
        <dbReference type="EMBL" id="TFK77531.1"/>
    </source>
</evidence>
<dbReference type="EMBL" id="ML208259">
    <property type="protein sequence ID" value="TFK77531.1"/>
    <property type="molecule type" value="Genomic_DNA"/>
</dbReference>
<keyword evidence="2" id="KW-1185">Reference proteome</keyword>
<proteinExistence type="predicted"/>
<evidence type="ECO:0000313" key="2">
    <source>
        <dbReference type="Proteomes" id="UP000308600"/>
    </source>
</evidence>
<sequence length="194" mass="21475">MWCDNCLLVLPLRGGAIAWGVVIAAYSIAGGVFLLTSGQYFFFHYPEWQIYGGIGLGVASVAVISIFALSNKSYIWIQVVKFLWPFIIVISAIRAIIMIVELQRGKDNITWECNHGGQMWSAPVAAAQASQSSGTVPVGFCAAGYSSFNIAFIVSLLVDIVFQIYMYFLTWRFSKRLEHYAGMKGPFHGGYYNA</sequence>
<accession>A0ACD3BHX8</accession>